<feature type="non-terminal residue" evidence="1">
    <location>
        <position position="117"/>
    </location>
</feature>
<organism evidence="1 2">
    <name type="scientific">Meganyctiphanes norvegica</name>
    <name type="common">Northern krill</name>
    <name type="synonym">Thysanopoda norvegica</name>
    <dbReference type="NCBI Taxonomy" id="48144"/>
    <lineage>
        <taxon>Eukaryota</taxon>
        <taxon>Metazoa</taxon>
        <taxon>Ecdysozoa</taxon>
        <taxon>Arthropoda</taxon>
        <taxon>Crustacea</taxon>
        <taxon>Multicrustacea</taxon>
        <taxon>Malacostraca</taxon>
        <taxon>Eumalacostraca</taxon>
        <taxon>Eucarida</taxon>
        <taxon>Euphausiacea</taxon>
        <taxon>Euphausiidae</taxon>
        <taxon>Meganyctiphanes</taxon>
    </lineage>
</organism>
<dbReference type="SUPFAM" id="SSF52047">
    <property type="entry name" value="RNI-like"/>
    <property type="match status" value="1"/>
</dbReference>
<comment type="caution">
    <text evidence="1">The sequence shown here is derived from an EMBL/GenBank/DDBJ whole genome shotgun (WGS) entry which is preliminary data.</text>
</comment>
<dbReference type="InterPro" id="IPR032675">
    <property type="entry name" value="LRR_dom_sf"/>
</dbReference>
<proteinExistence type="predicted"/>
<reference evidence="1 2" key="1">
    <citation type="submission" date="2024-05" db="EMBL/GenBank/DDBJ databases">
        <authorList>
            <person name="Wallberg A."/>
        </authorList>
    </citation>
    <scope>NUCLEOTIDE SEQUENCE [LARGE SCALE GENOMIC DNA]</scope>
</reference>
<protein>
    <recommendedName>
        <fullName evidence="3">F-box/LRR-repeat protein 15</fullName>
    </recommendedName>
</protein>
<gene>
    <name evidence="1" type="ORF">MNOR_LOCUS35521</name>
</gene>
<evidence type="ECO:0000313" key="2">
    <source>
        <dbReference type="Proteomes" id="UP001497623"/>
    </source>
</evidence>
<evidence type="ECO:0000313" key="1">
    <source>
        <dbReference type="EMBL" id="CAL4182155.1"/>
    </source>
</evidence>
<evidence type="ECO:0008006" key="3">
    <source>
        <dbReference type="Google" id="ProtNLM"/>
    </source>
</evidence>
<keyword evidence="2" id="KW-1185">Reference proteome</keyword>
<dbReference type="Gene3D" id="3.80.10.10">
    <property type="entry name" value="Ribonuclease Inhibitor"/>
    <property type="match status" value="1"/>
</dbReference>
<name>A0AAV2SED5_MEGNR</name>
<dbReference type="EMBL" id="CAXKWB010059661">
    <property type="protein sequence ID" value="CAL4182155.1"/>
    <property type="molecule type" value="Genomic_DNA"/>
</dbReference>
<dbReference type="AlphaFoldDB" id="A0AAV2SED5"/>
<sequence length="117" mass="13678">MDVLQITDLPWEDVVFKHIFPYLSTQEHCRLRNVSKDFLQLQCEYMNKCEKLDFSNCKMSDEVFAKITSGCEKLKWLSMANCAWISDQVLMNLLKRNLNLLHMDMSSCTRLHGGALQ</sequence>
<accession>A0AAV2SED5</accession>
<dbReference type="SUPFAM" id="SSF81383">
    <property type="entry name" value="F-box domain"/>
    <property type="match status" value="1"/>
</dbReference>
<dbReference type="Proteomes" id="UP001497623">
    <property type="component" value="Unassembled WGS sequence"/>
</dbReference>
<dbReference type="InterPro" id="IPR036047">
    <property type="entry name" value="F-box-like_dom_sf"/>
</dbReference>
<dbReference type="CDD" id="cd22126">
    <property type="entry name" value="F-box_FBXL15"/>
    <property type="match status" value="1"/>
</dbReference>